<sequence length="263" mass="29421">MGVAQDESFTRALSSSWWLGEAEQVFQKIERWAAFARGYNRLRPTGTETRPSTSNKSSNSGPMAWCSMSNLSSGKNGQVRNKQVSEKSRLGCCGTKFHTYRSNGNFDNGNPLEVYSLDHSMYFKTIGEIRNSKCSSGHNNINNENNNNNASTEDVSIESNSNTLPLDCGDFLSTDFEEDDFVIDEEDDKDMREVDAREYDLAEQLKMLRDAYEAAKFYGSEEDRINNNDGDEVFEDLVDRRGSCSSSARASREGLASLLGLAH</sequence>
<name>A0ACC2PBW9_9HYME</name>
<reference evidence="1" key="1">
    <citation type="submission" date="2023-04" db="EMBL/GenBank/DDBJ databases">
        <title>A chromosome-level genome assembly of the parasitoid wasp Eretmocerus hayati.</title>
        <authorList>
            <person name="Zhong Y."/>
            <person name="Liu S."/>
            <person name="Liu Y."/>
        </authorList>
    </citation>
    <scope>NUCLEOTIDE SEQUENCE</scope>
    <source>
        <strain evidence="1">ZJU_SS_LIU_2023</strain>
    </source>
</reference>
<evidence type="ECO:0000313" key="2">
    <source>
        <dbReference type="Proteomes" id="UP001239111"/>
    </source>
</evidence>
<dbReference type="Proteomes" id="UP001239111">
    <property type="component" value="Chromosome 2"/>
</dbReference>
<gene>
    <name evidence="1" type="ORF">QAD02_016735</name>
</gene>
<evidence type="ECO:0000313" key="1">
    <source>
        <dbReference type="EMBL" id="KAJ8680948.1"/>
    </source>
</evidence>
<protein>
    <submittedName>
        <fullName evidence="1">Uncharacterized protein</fullName>
    </submittedName>
</protein>
<organism evidence="1 2">
    <name type="scientific">Eretmocerus hayati</name>
    <dbReference type="NCBI Taxonomy" id="131215"/>
    <lineage>
        <taxon>Eukaryota</taxon>
        <taxon>Metazoa</taxon>
        <taxon>Ecdysozoa</taxon>
        <taxon>Arthropoda</taxon>
        <taxon>Hexapoda</taxon>
        <taxon>Insecta</taxon>
        <taxon>Pterygota</taxon>
        <taxon>Neoptera</taxon>
        <taxon>Endopterygota</taxon>
        <taxon>Hymenoptera</taxon>
        <taxon>Apocrita</taxon>
        <taxon>Proctotrupomorpha</taxon>
        <taxon>Chalcidoidea</taxon>
        <taxon>Aphelinidae</taxon>
        <taxon>Aphelininae</taxon>
        <taxon>Eretmocerus</taxon>
    </lineage>
</organism>
<keyword evidence="2" id="KW-1185">Reference proteome</keyword>
<accession>A0ACC2PBW9</accession>
<dbReference type="EMBL" id="CM056742">
    <property type="protein sequence ID" value="KAJ8680948.1"/>
    <property type="molecule type" value="Genomic_DNA"/>
</dbReference>
<comment type="caution">
    <text evidence="1">The sequence shown here is derived from an EMBL/GenBank/DDBJ whole genome shotgun (WGS) entry which is preliminary data.</text>
</comment>
<proteinExistence type="predicted"/>